<comment type="similarity">
    <text evidence="6">Belongs to the transferase hexapeptide repeat family. LpxA subfamily.</text>
</comment>
<evidence type="ECO:0000313" key="9">
    <source>
        <dbReference type="Proteomes" id="UP000002725"/>
    </source>
</evidence>
<comment type="subunit">
    <text evidence="6">Homotrimer.</text>
</comment>
<keyword evidence="6" id="KW-0677">Repeat</keyword>
<dbReference type="GO" id="GO:0005737">
    <property type="term" value="C:cytoplasm"/>
    <property type="evidence" value="ECO:0007669"/>
    <property type="project" value="UniProtKB-SubCell"/>
</dbReference>
<dbReference type="KEGG" id="paa:Paes_2016"/>
<dbReference type="RefSeq" id="WP_012506559.1">
    <property type="nucleotide sequence ID" value="NC_011059.1"/>
</dbReference>
<dbReference type="PANTHER" id="PTHR43480:SF1">
    <property type="entry name" value="ACYL-[ACYL-CARRIER-PROTEIN]--UDP-N-ACETYLGLUCOSAMINE O-ACYLTRANSFERASE, MITOCHONDRIAL-RELATED"/>
    <property type="match status" value="1"/>
</dbReference>
<dbReference type="NCBIfam" id="NF003657">
    <property type="entry name" value="PRK05289.1"/>
    <property type="match status" value="1"/>
</dbReference>
<dbReference type="PANTHER" id="PTHR43480">
    <property type="entry name" value="ACYL-[ACYL-CARRIER-PROTEIN]--UDP-N-ACETYLGLUCOSAMINE O-ACYLTRANSFERASE"/>
    <property type="match status" value="1"/>
</dbReference>
<dbReference type="NCBIfam" id="TIGR01852">
    <property type="entry name" value="lipid_A_lpxA"/>
    <property type="match status" value="1"/>
</dbReference>
<dbReference type="InterPro" id="IPR010137">
    <property type="entry name" value="Lipid_A_LpxA"/>
</dbReference>
<evidence type="ECO:0000256" key="2">
    <source>
        <dbReference type="ARBA" id="ARBA00022556"/>
    </source>
</evidence>
<evidence type="ECO:0000256" key="4">
    <source>
        <dbReference type="ARBA" id="ARBA00023098"/>
    </source>
</evidence>
<dbReference type="InterPro" id="IPR001451">
    <property type="entry name" value="Hexapep"/>
</dbReference>
<evidence type="ECO:0000259" key="7">
    <source>
        <dbReference type="Pfam" id="PF13720"/>
    </source>
</evidence>
<keyword evidence="3 6" id="KW-0808">Transferase</keyword>
<dbReference type="InterPro" id="IPR037157">
    <property type="entry name" value="Acetyltransf_C_sf"/>
</dbReference>
<evidence type="ECO:0000256" key="1">
    <source>
        <dbReference type="ARBA" id="ARBA00022516"/>
    </source>
</evidence>
<sequence>MFMSSSMIHPTAIIGSGAEIGEGVRIGPYSVIEDDVQIGSNTEIGPHVQIADGARIGESCRIFAGAVLSTVPQDLKFEGEKTSLHIGDRTVIRECVTLNRGTKASGKTVVGSDCLIMAYVHAGHDCVIGNHVIIANSVQFGGHCQVEDYAVVGGLAGIHQFVRIGRYAMVGGISRASLDVPPFVMAGGHEKFRFEGLNIVGLKRRGFSSAQLDRIRAIYRILFQSGMLLGNALDKVLTDCEESPERDEILAFFDTSSARRKYIRPYNS</sequence>
<dbReference type="EMBL" id="CP001108">
    <property type="protein sequence ID" value="ACF47026.1"/>
    <property type="molecule type" value="Genomic_DNA"/>
</dbReference>
<reference evidence="8" key="1">
    <citation type="submission" date="2008-06" db="EMBL/GenBank/DDBJ databases">
        <title>Complete sequence of chromosome of Prosthecochloris aestuarii DSM 271.</title>
        <authorList>
            <consortium name="US DOE Joint Genome Institute"/>
            <person name="Lucas S."/>
            <person name="Copeland A."/>
            <person name="Lapidus A."/>
            <person name="Glavina del Rio T."/>
            <person name="Dalin E."/>
            <person name="Tice H."/>
            <person name="Bruce D."/>
            <person name="Goodwin L."/>
            <person name="Pitluck S."/>
            <person name="Schmutz J."/>
            <person name="Larimer F."/>
            <person name="Land M."/>
            <person name="Hauser L."/>
            <person name="Kyrpides N."/>
            <person name="Anderson I."/>
            <person name="Liu Z."/>
            <person name="Li T."/>
            <person name="Zhao F."/>
            <person name="Overmann J."/>
            <person name="Bryant D.A."/>
            <person name="Richardson P."/>
        </authorList>
    </citation>
    <scope>NUCLEOTIDE SEQUENCE [LARGE SCALE GENOMIC DNA]</scope>
    <source>
        <strain evidence="8">DSM 271</strain>
    </source>
</reference>
<comment type="function">
    <text evidence="6">Involved in the biosynthesis of lipid A, a phosphorylated glycolipid that anchors the lipopolysaccharide to the outer membrane of the cell.</text>
</comment>
<name>B4S580_PROA2</name>
<dbReference type="eggNOG" id="COG1043">
    <property type="taxonomic scope" value="Bacteria"/>
</dbReference>
<comment type="pathway">
    <text evidence="6">Glycolipid biosynthesis; lipid IV(A) biosynthesis; lipid IV(A) from (3R)-3-hydroxytetradecanoyl-[acyl-carrier-protein] and UDP-N-acetyl-alpha-D-glucosamine: step 1/6.</text>
</comment>
<dbReference type="GO" id="GO:0016020">
    <property type="term" value="C:membrane"/>
    <property type="evidence" value="ECO:0007669"/>
    <property type="project" value="GOC"/>
</dbReference>
<dbReference type="Pfam" id="PF00132">
    <property type="entry name" value="Hexapep"/>
    <property type="match status" value="3"/>
</dbReference>
<evidence type="ECO:0000256" key="3">
    <source>
        <dbReference type="ARBA" id="ARBA00022679"/>
    </source>
</evidence>
<keyword evidence="5 6" id="KW-0012">Acyltransferase</keyword>
<protein>
    <recommendedName>
        <fullName evidence="6">Acyl-[acyl-carrier-protein]--UDP-N-acetylglucosamine O-acyltransferase</fullName>
        <shortName evidence="6">UDP-N-acetylglucosamine acyltransferase</shortName>
        <ecNumber evidence="6">2.3.1.129</ecNumber>
    </recommendedName>
</protein>
<dbReference type="SUPFAM" id="SSF51161">
    <property type="entry name" value="Trimeric LpxA-like enzymes"/>
    <property type="match status" value="1"/>
</dbReference>
<keyword evidence="2 6" id="KW-0441">Lipid A biosynthesis</keyword>
<dbReference type="PIRSF" id="PIRSF000456">
    <property type="entry name" value="UDP-GlcNAc_acltr"/>
    <property type="match status" value="1"/>
</dbReference>
<dbReference type="HOGENOM" id="CLU_061249_0_0_10"/>
<evidence type="ECO:0000256" key="5">
    <source>
        <dbReference type="ARBA" id="ARBA00023315"/>
    </source>
</evidence>
<dbReference type="InterPro" id="IPR029098">
    <property type="entry name" value="Acetyltransf_C"/>
</dbReference>
<dbReference type="AlphaFoldDB" id="B4S580"/>
<proteinExistence type="inferred from homology"/>
<dbReference type="InterPro" id="IPR011004">
    <property type="entry name" value="Trimer_LpxA-like_sf"/>
</dbReference>
<dbReference type="GO" id="GO:0008780">
    <property type="term" value="F:acyl-[acyl-carrier-protein]-UDP-N-acetylglucosamine O-acyltransferase activity"/>
    <property type="evidence" value="ECO:0007669"/>
    <property type="project" value="UniProtKB-UniRule"/>
</dbReference>
<organism evidence="8 9">
    <name type="scientific">Prosthecochloris aestuarii (strain DSM 271 / SK 413)</name>
    <dbReference type="NCBI Taxonomy" id="290512"/>
    <lineage>
        <taxon>Bacteria</taxon>
        <taxon>Pseudomonadati</taxon>
        <taxon>Chlorobiota</taxon>
        <taxon>Chlorobiia</taxon>
        <taxon>Chlorobiales</taxon>
        <taxon>Chlorobiaceae</taxon>
        <taxon>Prosthecochloris</taxon>
    </lineage>
</organism>
<keyword evidence="4 6" id="KW-0443">Lipid metabolism</keyword>
<evidence type="ECO:0000256" key="6">
    <source>
        <dbReference type="HAMAP-Rule" id="MF_00387"/>
    </source>
</evidence>
<comment type="subcellular location">
    <subcellularLocation>
        <location evidence="6">Cytoplasm</location>
    </subcellularLocation>
</comment>
<keyword evidence="1 6" id="KW-0444">Lipid biosynthesis</keyword>
<gene>
    <name evidence="6" type="primary">lpxA</name>
    <name evidence="8" type="ordered locus">Paes_2016</name>
</gene>
<dbReference type="EC" id="2.3.1.129" evidence="6"/>
<dbReference type="Gene3D" id="1.20.1180.10">
    <property type="entry name" value="Udp N-acetylglucosamine O-acyltransferase, C-terminal domain"/>
    <property type="match status" value="1"/>
</dbReference>
<keyword evidence="6" id="KW-0963">Cytoplasm</keyword>
<keyword evidence="9" id="KW-1185">Reference proteome</keyword>
<feature type="domain" description="UDP N-acetylglucosamine O-acyltransferase C-terminal" evidence="7">
    <location>
        <begin position="179"/>
        <end position="257"/>
    </location>
</feature>
<dbReference type="CDD" id="cd03351">
    <property type="entry name" value="LbH_UDP-GlcNAc_AT"/>
    <property type="match status" value="1"/>
</dbReference>
<dbReference type="GO" id="GO:0009245">
    <property type="term" value="P:lipid A biosynthetic process"/>
    <property type="evidence" value="ECO:0007669"/>
    <property type="project" value="UniProtKB-UniRule"/>
</dbReference>
<dbReference type="UniPathway" id="UPA00359">
    <property type="reaction ID" value="UER00477"/>
</dbReference>
<comment type="catalytic activity">
    <reaction evidence="6">
        <text>a (3R)-hydroxyacyl-[ACP] + UDP-N-acetyl-alpha-D-glucosamine = a UDP-3-O-[(3R)-3-hydroxyacyl]-N-acetyl-alpha-D-glucosamine + holo-[ACP]</text>
        <dbReference type="Rhea" id="RHEA:67812"/>
        <dbReference type="Rhea" id="RHEA-COMP:9685"/>
        <dbReference type="Rhea" id="RHEA-COMP:9945"/>
        <dbReference type="ChEBI" id="CHEBI:57705"/>
        <dbReference type="ChEBI" id="CHEBI:64479"/>
        <dbReference type="ChEBI" id="CHEBI:78827"/>
        <dbReference type="ChEBI" id="CHEBI:173225"/>
        <dbReference type="EC" id="2.3.1.129"/>
    </reaction>
</comment>
<dbReference type="HAMAP" id="MF_00387">
    <property type="entry name" value="LpxA"/>
    <property type="match status" value="1"/>
</dbReference>
<dbReference type="STRING" id="290512.Paes_2016"/>
<evidence type="ECO:0000313" key="8">
    <source>
        <dbReference type="EMBL" id="ACF47026.1"/>
    </source>
</evidence>
<dbReference type="Pfam" id="PF13720">
    <property type="entry name" value="Acetyltransf_11"/>
    <property type="match status" value="1"/>
</dbReference>
<accession>B4S580</accession>
<dbReference type="Proteomes" id="UP000002725">
    <property type="component" value="Chromosome"/>
</dbReference>
<dbReference type="Gene3D" id="2.160.10.10">
    <property type="entry name" value="Hexapeptide repeat proteins"/>
    <property type="match status" value="1"/>
</dbReference>